<dbReference type="GO" id="GO:0003824">
    <property type="term" value="F:catalytic activity"/>
    <property type="evidence" value="ECO:0007669"/>
    <property type="project" value="InterPro"/>
</dbReference>
<dbReference type="InterPro" id="IPR036691">
    <property type="entry name" value="Endo/exonu/phosph_ase_sf"/>
</dbReference>
<dbReference type="AlphaFoldDB" id="A0A437PCP9"/>
<evidence type="ECO:0000259" key="1">
    <source>
        <dbReference type="Pfam" id="PF03372"/>
    </source>
</evidence>
<dbReference type="GO" id="GO:0016020">
    <property type="term" value="C:membrane"/>
    <property type="evidence" value="ECO:0007669"/>
    <property type="project" value="GOC"/>
</dbReference>
<dbReference type="RefSeq" id="WP_127727779.1">
    <property type="nucleotide sequence ID" value="NZ_SACP01000004.1"/>
</dbReference>
<dbReference type="Gene3D" id="3.60.10.10">
    <property type="entry name" value="Endonuclease/exonuclease/phosphatase"/>
    <property type="match status" value="1"/>
</dbReference>
<dbReference type="PANTHER" id="PTHR14859:SF15">
    <property type="entry name" value="ENDONUCLEASE_EXONUCLEASE_PHOSPHATASE DOMAIN-CONTAINING PROTEIN"/>
    <property type="match status" value="1"/>
</dbReference>
<evidence type="ECO:0000313" key="3">
    <source>
        <dbReference type="Proteomes" id="UP000286997"/>
    </source>
</evidence>
<proteinExistence type="predicted"/>
<dbReference type="InterPro" id="IPR051916">
    <property type="entry name" value="GPI-anchor_lipid_remodeler"/>
</dbReference>
<reference evidence="2 3" key="1">
    <citation type="submission" date="2019-01" db="EMBL/GenBank/DDBJ databases">
        <authorList>
            <person name="Chen W.-M."/>
        </authorList>
    </citation>
    <scope>NUCLEOTIDE SEQUENCE [LARGE SCALE GENOMIC DNA]</scope>
    <source>
        <strain evidence="2 3">TER-1</strain>
    </source>
</reference>
<accession>A0A437PCP9</accession>
<protein>
    <submittedName>
        <fullName evidence="2">EEP domain-containing protein</fullName>
    </submittedName>
</protein>
<name>A0A437PCP9_9HYPH</name>
<dbReference type="InterPro" id="IPR005135">
    <property type="entry name" value="Endo/exonuclease/phosphatase"/>
</dbReference>
<comment type="caution">
    <text evidence="2">The sequence shown here is derived from an EMBL/GenBank/DDBJ whole genome shotgun (WGS) entry which is preliminary data.</text>
</comment>
<dbReference type="PANTHER" id="PTHR14859">
    <property type="entry name" value="CALCOFLUOR WHITE HYPERSENSITIVE PROTEIN PRECURSOR"/>
    <property type="match status" value="1"/>
</dbReference>
<dbReference type="OrthoDB" id="9813425at2"/>
<keyword evidence="3" id="KW-1185">Reference proteome</keyword>
<sequence>MLRLVTYNVRRCLGTDGQLSPARIARILAACRPDVVALQELDVGRLRTGGVDQAHAIAAHLGMTAHFHAALRVLEEEYGDAILSALPSRLVRAEALPGPAGREPRGALWAAVTLGEDEVQIVNTHLGLGRRERLAQAEALLGPRWLGDPACTGPVALVGDLNAVPGSRVYRRFAARLTDAHRAAPSRTRCTFPSRLPLLRLDHVFVGGGFEVVRAETYRGPGARLASDHLPLVADLRVAARSAASRGALAEAAR</sequence>
<gene>
    <name evidence="2" type="ORF">EOE48_05435</name>
</gene>
<dbReference type="GO" id="GO:0006506">
    <property type="term" value="P:GPI anchor biosynthetic process"/>
    <property type="evidence" value="ECO:0007669"/>
    <property type="project" value="TreeGrafter"/>
</dbReference>
<dbReference type="EMBL" id="SACP01000004">
    <property type="protein sequence ID" value="RVU20057.1"/>
    <property type="molecule type" value="Genomic_DNA"/>
</dbReference>
<organism evidence="2 3">
    <name type="scientific">Methylobacterium oryzihabitans</name>
    <dbReference type="NCBI Taxonomy" id="2499852"/>
    <lineage>
        <taxon>Bacteria</taxon>
        <taxon>Pseudomonadati</taxon>
        <taxon>Pseudomonadota</taxon>
        <taxon>Alphaproteobacteria</taxon>
        <taxon>Hyphomicrobiales</taxon>
        <taxon>Methylobacteriaceae</taxon>
        <taxon>Methylobacterium</taxon>
    </lineage>
</organism>
<dbReference type="SUPFAM" id="SSF56219">
    <property type="entry name" value="DNase I-like"/>
    <property type="match status" value="1"/>
</dbReference>
<evidence type="ECO:0000313" key="2">
    <source>
        <dbReference type="EMBL" id="RVU20057.1"/>
    </source>
</evidence>
<dbReference type="Proteomes" id="UP000286997">
    <property type="component" value="Unassembled WGS sequence"/>
</dbReference>
<feature type="domain" description="Endonuclease/exonuclease/phosphatase" evidence="1">
    <location>
        <begin position="5"/>
        <end position="229"/>
    </location>
</feature>
<dbReference type="Pfam" id="PF03372">
    <property type="entry name" value="Exo_endo_phos"/>
    <property type="match status" value="1"/>
</dbReference>